<evidence type="ECO:0000313" key="2">
    <source>
        <dbReference type="EMBL" id="RWX47310.1"/>
    </source>
</evidence>
<keyword evidence="3" id="KW-1185">Reference proteome</keyword>
<proteinExistence type="predicted"/>
<evidence type="ECO:0000259" key="1">
    <source>
        <dbReference type="Pfam" id="PF01979"/>
    </source>
</evidence>
<sequence>MMGGTGYILAGRFIDGSGVKVRRNILLKIKGGLIIGLQSAADLPGNVSVDDLSHCTVVPALLDCSVSLLQSSSVNGGKGSLASSGGDEVSEQEDIQEDMLARHIRYCSAHGILGLVTNDKHHLLQKYRRKHGQSCGIDIRTAHDGVDADFLRLISSPDIEEEAGGSLQLNHQNLCRILQARGEKKAVVVVNGPQQVAEALEAGCDAIEQGYGMGEANLREMAEKGILWIPSAVRAKNALDASSSGGSICCRFSTRYVAPGEPVPGAEAFWKKVLAEQLAQLSLAHELGVKTAVGTGAGSVGILHGESVVDEIKLFIKAGYSLEEGIRCASKNGAEFFGMEHGQLAVGQRATFLLTRGTAGQLPRKLSYLEGVYVDGLPSRDYRK</sequence>
<dbReference type="EMBL" id="MTKP01000227">
    <property type="protein sequence ID" value="RWX47310.1"/>
    <property type="molecule type" value="Genomic_DNA"/>
</dbReference>
<dbReference type="Pfam" id="PF01979">
    <property type="entry name" value="Amidohydro_1"/>
    <property type="match status" value="1"/>
</dbReference>
<name>A0A3S3R0M7_9BACT</name>
<dbReference type="GO" id="GO:0016787">
    <property type="term" value="F:hydrolase activity"/>
    <property type="evidence" value="ECO:0007669"/>
    <property type="project" value="InterPro"/>
</dbReference>
<dbReference type="InterPro" id="IPR032466">
    <property type="entry name" value="Metal_Hydrolase"/>
</dbReference>
<dbReference type="InterPro" id="IPR006680">
    <property type="entry name" value="Amidohydro-rel"/>
</dbReference>
<dbReference type="SUPFAM" id="SSF51556">
    <property type="entry name" value="Metallo-dependent hydrolases"/>
    <property type="match status" value="1"/>
</dbReference>
<dbReference type="PANTHER" id="PTHR43135">
    <property type="entry name" value="ALPHA-D-RIBOSE 1-METHYLPHOSPHONATE 5-TRIPHOSPHATE DIPHOSPHATASE"/>
    <property type="match status" value="1"/>
</dbReference>
<feature type="domain" description="Amidohydrolase-related" evidence="1">
    <location>
        <begin position="197"/>
        <end position="355"/>
    </location>
</feature>
<dbReference type="Proteomes" id="UP000288086">
    <property type="component" value="Unassembled WGS sequence"/>
</dbReference>
<accession>A0A3S3R0M7</accession>
<protein>
    <submittedName>
        <fullName evidence="2">Imidazolonepropionase</fullName>
    </submittedName>
</protein>
<dbReference type="AlphaFoldDB" id="A0A3S3R0M7"/>
<gene>
    <name evidence="2" type="ORF">VT98_12272</name>
</gene>
<comment type="caution">
    <text evidence="2">The sequence shown here is derived from an EMBL/GenBank/DDBJ whole genome shotgun (WGS) entry which is preliminary data.</text>
</comment>
<evidence type="ECO:0000313" key="3">
    <source>
        <dbReference type="Proteomes" id="UP000288086"/>
    </source>
</evidence>
<dbReference type="Gene3D" id="3.20.20.140">
    <property type="entry name" value="Metal-dependent hydrolases"/>
    <property type="match status" value="1"/>
</dbReference>
<dbReference type="InterPro" id="IPR051781">
    <property type="entry name" value="Metallo-dep_Hydrolase"/>
</dbReference>
<reference evidence="2 3" key="1">
    <citation type="submission" date="2017-01" db="EMBL/GenBank/DDBJ databases">
        <title>The cable genome- insights into the physiology and evolution of filamentous bacteria capable of sulfide oxidation via long distance electron transfer.</title>
        <authorList>
            <person name="Schreiber L."/>
            <person name="Bjerg J.T."/>
            <person name="Boggild A."/>
            <person name="Van De Vossenberg J."/>
            <person name="Meysman F."/>
            <person name="Nielsen L.P."/>
            <person name="Schramm A."/>
            <person name="Kjeldsen K.U."/>
        </authorList>
    </citation>
    <scope>NUCLEOTIDE SEQUENCE [LARGE SCALE GENOMIC DNA]</scope>
    <source>
        <strain evidence="2">A1</strain>
    </source>
</reference>
<dbReference type="PANTHER" id="PTHR43135:SF3">
    <property type="entry name" value="ALPHA-D-RIBOSE 1-METHYLPHOSPHONATE 5-TRIPHOSPHATE DIPHOSPHATASE"/>
    <property type="match status" value="1"/>
</dbReference>
<organism evidence="2 3">
    <name type="scientific">Candidatus Electrothrix communis</name>
    <dbReference type="NCBI Taxonomy" id="1859133"/>
    <lineage>
        <taxon>Bacteria</taxon>
        <taxon>Pseudomonadati</taxon>
        <taxon>Thermodesulfobacteriota</taxon>
        <taxon>Desulfobulbia</taxon>
        <taxon>Desulfobulbales</taxon>
        <taxon>Desulfobulbaceae</taxon>
        <taxon>Candidatus Electrothrix</taxon>
    </lineage>
</organism>